<dbReference type="EMBL" id="LODU01000033">
    <property type="protein sequence ID" value="POH30555.1"/>
    <property type="molecule type" value="Genomic_DNA"/>
</dbReference>
<dbReference type="AlphaFoldDB" id="A0A2S3YN95"/>
<evidence type="ECO:0000313" key="5">
    <source>
        <dbReference type="Proteomes" id="UP000237511"/>
    </source>
</evidence>
<proteinExistence type="predicted"/>
<dbReference type="InterPro" id="IPR008321">
    <property type="entry name" value="UCP032146"/>
</dbReference>
<keyword evidence="3" id="KW-0812">Transmembrane</keyword>
<feature type="transmembrane region" description="Helical" evidence="3">
    <location>
        <begin position="79"/>
        <end position="99"/>
    </location>
</feature>
<dbReference type="Pfam" id="PF06793">
    <property type="entry name" value="UPF0262"/>
    <property type="match status" value="1"/>
</dbReference>
<name>A0A2S3YN95_9HYPH</name>
<keyword evidence="1" id="KW-0813">Transport</keyword>
<dbReference type="Pfam" id="PF05977">
    <property type="entry name" value="MFS_3"/>
    <property type="match status" value="1"/>
</dbReference>
<protein>
    <submittedName>
        <fullName evidence="4">Uncharacterized protein</fullName>
    </submittedName>
</protein>
<reference evidence="4 5" key="1">
    <citation type="journal article" date="2014" name="Syst. Appl. Microbiol.">
        <title>Microsymbionts of Phaseolus vulgaris in acid and alkaline soils of Mexico.</title>
        <authorList>
            <person name="Verastegui-Valdes M.M."/>
            <person name="Zhang Y.J."/>
            <person name="Rivera-Orduna F.N."/>
            <person name="Cheng H.P."/>
            <person name="Sui X.H."/>
            <person name="Wang E.T."/>
        </authorList>
    </citation>
    <scope>NUCLEOTIDE SEQUENCE [LARGE SCALE GENOMIC DNA]</scope>
    <source>
        <strain evidence="4 5">FG01</strain>
    </source>
</reference>
<gene>
    <name evidence="4" type="ORF">ATY31_14795</name>
</gene>
<keyword evidence="3" id="KW-1133">Transmembrane helix</keyword>
<comment type="caution">
    <text evidence="4">The sequence shown here is derived from an EMBL/GenBank/DDBJ whole genome shotgun (WGS) entry which is preliminary data.</text>
</comment>
<keyword evidence="3" id="KW-0472">Membrane</keyword>
<dbReference type="InterPro" id="IPR010290">
    <property type="entry name" value="TM_effector"/>
</dbReference>
<feature type="transmembrane region" description="Helical" evidence="3">
    <location>
        <begin position="54"/>
        <end position="73"/>
    </location>
</feature>
<organism evidence="4 5">
    <name type="scientific">Sinorhizobium americanum</name>
    <dbReference type="NCBI Taxonomy" id="194963"/>
    <lineage>
        <taxon>Bacteria</taxon>
        <taxon>Pseudomonadati</taxon>
        <taxon>Pseudomonadota</taxon>
        <taxon>Alphaproteobacteria</taxon>
        <taxon>Hyphomicrobiales</taxon>
        <taxon>Rhizobiaceae</taxon>
        <taxon>Sinorhizobium/Ensifer group</taxon>
        <taxon>Sinorhizobium</taxon>
    </lineage>
</organism>
<evidence type="ECO:0000256" key="1">
    <source>
        <dbReference type="ARBA" id="ARBA00022448"/>
    </source>
</evidence>
<accession>A0A2S3YN95</accession>
<evidence type="ECO:0000256" key="2">
    <source>
        <dbReference type="ARBA" id="ARBA00022475"/>
    </source>
</evidence>
<feature type="transmembrane region" description="Helical" evidence="3">
    <location>
        <begin position="26"/>
        <end position="47"/>
    </location>
</feature>
<dbReference type="Proteomes" id="UP000237511">
    <property type="component" value="Unassembled WGS sequence"/>
</dbReference>
<keyword evidence="2" id="KW-1003">Cell membrane</keyword>
<evidence type="ECO:0000313" key="4">
    <source>
        <dbReference type="EMBL" id="POH30555.1"/>
    </source>
</evidence>
<sequence>MLRENADQIAPTTLAPLRNAAFRSIWAAQVANLGWLAQTVAISWLMATISASDLMVALVIALASIVLAISAAFGFVSPWLILGLVFIAGCGFALNDPAWHAGRRHSRQAAYSSCGDAHVCRLQHDAPHRAGVGRRVRESYTRAEARLTPERLEAINMGRGAIHDEASALLRERLRSKLEIDQDTVRRLFTLISLLVNRKFSIEAQHVRNHPSDESLLCPYGLMMSATAGGSCTSPRD</sequence>
<evidence type="ECO:0000256" key="3">
    <source>
        <dbReference type="SAM" id="Phobius"/>
    </source>
</evidence>